<dbReference type="EMBL" id="FNEC01000005">
    <property type="protein sequence ID" value="SDI47107.1"/>
    <property type="molecule type" value="Genomic_DNA"/>
</dbReference>
<dbReference type="SMART" id="SM00086">
    <property type="entry name" value="PAC"/>
    <property type="match status" value="3"/>
</dbReference>
<dbReference type="InterPro" id="IPR001610">
    <property type="entry name" value="PAC"/>
</dbReference>
<evidence type="ECO:0000256" key="2">
    <source>
        <dbReference type="ARBA" id="ARBA00004533"/>
    </source>
</evidence>
<dbReference type="SUPFAM" id="SSF55785">
    <property type="entry name" value="PYP-like sensor domain (PAS domain)"/>
    <property type="match status" value="5"/>
</dbReference>
<sequence length="1407" mass="158250">MSRPPRPPASLARPERLAIRSALLLVPLMLGLLLWQLGQEYFSQARFERERILHQSQELAHQLSLALELKAQAARTLARQRLGRGEEPALLLDDLRQLYPALRSLAWYAPDGGRQLDTAPASGDDAFVAGLRQRAAASPFHYAYNDADGGHFYLLLRPQDASGPFAVLRLDAAEARRQWSGRVLAGGRAWVLEDQAGHPVLAAPDAPADTPAAIAPEAVESPALQVANSDWHIRPLVDALATQPRVPPRLLGELGLLLLLAGISCAALLRLQREQQSLRAQTADSQSRLRQAAQALAAVDERVLVTRADGRLVYLNPPAEQLLGIRAEDAPLHHLARLLPELAQPPSEGTPPGRQYVTLERNGRRRRYAVSRHPLEESPPGEAPDWVLRGQQAPGGHVWVLRDVTEEQRSLQVLEETRRRYQDIFDGVGVALCVLDLSDLQRFFADNGLREAGRLQAWLERREEHWPQLLRLIRISEVNEVARRLLGVESGEQAWRQLIGDSPRRPGSARARIIEAILCGTGLIEQEVAIRTGQGELRHFWLQLRIPEHLPDYRAVTLSLSDISSRKQVELSLIEREKFWSDAVRAVPDTLYIHDITARRVIFSNHHLGSQLGYGKEELEQMGERFWECLLHPDDVEYYWRIRNLQQVVGDNLLLDSQLRWRHRDGSWHWFDIREQAFSRAPDGRVARLIGVAKDITDTVEANNSLRESSRRYQMLAESISDVILTTDAQLNIDYISPSIEQTFGYSPDWLLHNDLQQIAANPAQLGRLHDLLERVRDAIGAPRRLAALRESSAVHLFTFDCLRADGRKVPVELRIALMWDDSGRFVGLLGVARDISQQRRAEREMRMAATVFEHSTAAIMVTDPAGYIVQVNDSFSRLTGYAAAEVLDQQPRLLTADQQEANQLKHVLDSLQRSGSWEGEILQKRKSGELYPSWVGITAVQDEEGDLVSFVCFFSDISERKASERRIHRLAYYDALTHLPNRTLFQDRLHTALMQAERHRQWVVLMFLDLDRFKPINDSLGHAAGDRMLKEVAERLNRCVGDNDTVARMGGDEFTLLLPALEDRERALKRAIQVAERILASLARPFTLEGREFFVTASIGVALSPQDGAELSQLMKNADTAMYHAKEVGKNNFQFYQAEMNARALERLELESDLRRAIEQGEFVLHYQPQFTGDGRRLTGAEALLRWQHPRRGLVPPTEFIPVLEELGLIAQVGDWLLAEACRQIRIWHRDKVRVPKVAVNLSARQFADGQLGTRIAGILMETGIPPACLELELTESILMSDVSEAMHILSGLKRLGLAIAVDDFGTGYSSLNYLKQFPIDVLKIDRSFVDGLPHGEQDAQIARAIIAMAHSLNLMVIAEGVESQAQLDFLREHGCDEVQGFLFGRPMTAEQFAALFSSNALFLLG</sequence>
<keyword evidence="6" id="KW-0472">Membrane</keyword>
<evidence type="ECO:0000256" key="1">
    <source>
        <dbReference type="ARBA" id="ARBA00001946"/>
    </source>
</evidence>
<dbReference type="Pfam" id="PF13188">
    <property type="entry name" value="PAS_8"/>
    <property type="match status" value="1"/>
</dbReference>
<dbReference type="PANTHER" id="PTHR44757">
    <property type="entry name" value="DIGUANYLATE CYCLASE DGCP"/>
    <property type="match status" value="1"/>
</dbReference>
<dbReference type="SMART" id="SM00052">
    <property type="entry name" value="EAL"/>
    <property type="match status" value="1"/>
</dbReference>
<dbReference type="CDD" id="cd01948">
    <property type="entry name" value="EAL"/>
    <property type="match status" value="1"/>
</dbReference>
<dbReference type="GO" id="GO:0005886">
    <property type="term" value="C:plasma membrane"/>
    <property type="evidence" value="ECO:0007669"/>
    <property type="project" value="UniProtKB-SubCell"/>
</dbReference>
<gene>
    <name evidence="11" type="ORF">SAMN05216189_1005146</name>
    <name evidence="12" type="ORF">SAMN06295949_10841</name>
</gene>
<dbReference type="PROSITE" id="PS50113">
    <property type="entry name" value="PAC"/>
    <property type="match status" value="3"/>
</dbReference>
<evidence type="ECO:0000256" key="3">
    <source>
        <dbReference type="ARBA" id="ARBA00012282"/>
    </source>
</evidence>
<organism evidence="11 14">
    <name type="scientific">Pseudomonas delhiensis</name>
    <dbReference type="NCBI Taxonomy" id="366289"/>
    <lineage>
        <taxon>Bacteria</taxon>
        <taxon>Pseudomonadati</taxon>
        <taxon>Pseudomonadota</taxon>
        <taxon>Gammaproteobacteria</taxon>
        <taxon>Pseudomonadales</taxon>
        <taxon>Pseudomonadaceae</taxon>
        <taxon>Pseudomonas</taxon>
    </lineage>
</organism>
<comment type="subcellular location">
    <subcellularLocation>
        <location evidence="2">Cell inner membrane</location>
    </subcellularLocation>
</comment>
<comment type="cofactor">
    <cofactor evidence="1">
        <name>Mg(2+)</name>
        <dbReference type="ChEBI" id="CHEBI:18420"/>
    </cofactor>
</comment>
<feature type="domain" description="PAS" evidence="7">
    <location>
        <begin position="285"/>
        <end position="329"/>
    </location>
</feature>
<evidence type="ECO:0000256" key="4">
    <source>
        <dbReference type="ARBA" id="ARBA00022636"/>
    </source>
</evidence>
<evidence type="ECO:0000259" key="9">
    <source>
        <dbReference type="PROSITE" id="PS50883"/>
    </source>
</evidence>
<evidence type="ECO:0000259" key="8">
    <source>
        <dbReference type="PROSITE" id="PS50113"/>
    </source>
</evidence>
<dbReference type="Proteomes" id="UP000199693">
    <property type="component" value="Unassembled WGS sequence"/>
</dbReference>
<feature type="domain" description="GGDEF" evidence="10">
    <location>
        <begin position="1002"/>
        <end position="1139"/>
    </location>
</feature>
<name>A0A239HR11_9PSED</name>
<dbReference type="SUPFAM" id="SSF55073">
    <property type="entry name" value="Nucleotide cyclase"/>
    <property type="match status" value="1"/>
</dbReference>
<dbReference type="PANTHER" id="PTHR44757:SF2">
    <property type="entry name" value="BIOFILM ARCHITECTURE MAINTENANCE PROTEIN MBAA"/>
    <property type="match status" value="1"/>
</dbReference>
<dbReference type="InterPro" id="IPR013655">
    <property type="entry name" value="PAS_fold_3"/>
</dbReference>
<dbReference type="InterPro" id="IPR043128">
    <property type="entry name" value="Rev_trsase/Diguanyl_cyclase"/>
</dbReference>
<dbReference type="FunFam" id="3.20.20.450:FF:000001">
    <property type="entry name" value="Cyclic di-GMP phosphodiesterase yahA"/>
    <property type="match status" value="1"/>
</dbReference>
<dbReference type="Gene3D" id="3.20.20.450">
    <property type="entry name" value="EAL domain"/>
    <property type="match status" value="1"/>
</dbReference>
<evidence type="ECO:0000256" key="6">
    <source>
        <dbReference type="SAM" id="Phobius"/>
    </source>
</evidence>
<dbReference type="Pfam" id="PF08447">
    <property type="entry name" value="PAS_3"/>
    <property type="match status" value="1"/>
</dbReference>
<dbReference type="NCBIfam" id="TIGR00229">
    <property type="entry name" value="sensory_box"/>
    <property type="match status" value="3"/>
</dbReference>
<comment type="catalytic activity">
    <reaction evidence="5">
        <text>3',3'-c-di-GMP + H2O = 5'-phosphoguanylyl(3'-&gt;5')guanosine + H(+)</text>
        <dbReference type="Rhea" id="RHEA:24902"/>
        <dbReference type="ChEBI" id="CHEBI:15377"/>
        <dbReference type="ChEBI" id="CHEBI:15378"/>
        <dbReference type="ChEBI" id="CHEBI:58754"/>
        <dbReference type="ChEBI" id="CHEBI:58805"/>
        <dbReference type="EC" id="3.1.4.52"/>
    </reaction>
    <physiologicalReaction direction="left-to-right" evidence="5">
        <dbReference type="Rhea" id="RHEA:24903"/>
    </physiologicalReaction>
</comment>
<dbReference type="Gene3D" id="3.30.70.270">
    <property type="match status" value="1"/>
</dbReference>
<dbReference type="Gene3D" id="3.30.450.20">
    <property type="entry name" value="PAS domain"/>
    <property type="match status" value="5"/>
</dbReference>
<dbReference type="InterPro" id="IPR035965">
    <property type="entry name" value="PAS-like_dom_sf"/>
</dbReference>
<dbReference type="Pfam" id="PF00990">
    <property type="entry name" value="GGDEF"/>
    <property type="match status" value="1"/>
</dbReference>
<proteinExistence type="predicted"/>
<dbReference type="Pfam" id="PF13426">
    <property type="entry name" value="PAS_9"/>
    <property type="match status" value="2"/>
</dbReference>
<reference evidence="12 13" key="2">
    <citation type="submission" date="2017-06" db="EMBL/GenBank/DDBJ databases">
        <authorList>
            <person name="Varghese N."/>
            <person name="Submissions S."/>
        </authorList>
    </citation>
    <scope>NUCLEOTIDE SEQUENCE [LARGE SCALE GENOMIC DNA]</scope>
    <source>
        <strain evidence="12 13">RLD-1</strain>
    </source>
</reference>
<evidence type="ECO:0000313" key="13">
    <source>
        <dbReference type="Proteomes" id="UP000198309"/>
    </source>
</evidence>
<dbReference type="PROSITE" id="PS50112">
    <property type="entry name" value="PAS"/>
    <property type="match status" value="4"/>
</dbReference>
<keyword evidence="6" id="KW-0812">Transmembrane</keyword>
<evidence type="ECO:0000313" key="11">
    <source>
        <dbReference type="EMBL" id="SDI47107.1"/>
    </source>
</evidence>
<dbReference type="GO" id="GO:0071111">
    <property type="term" value="F:cyclic-guanylate-specific phosphodiesterase activity"/>
    <property type="evidence" value="ECO:0007669"/>
    <property type="project" value="UniProtKB-EC"/>
</dbReference>
<dbReference type="CDD" id="cd01949">
    <property type="entry name" value="GGDEF"/>
    <property type="match status" value="1"/>
</dbReference>
<dbReference type="InterPro" id="IPR035919">
    <property type="entry name" value="EAL_sf"/>
</dbReference>
<evidence type="ECO:0000313" key="14">
    <source>
        <dbReference type="Proteomes" id="UP000199693"/>
    </source>
</evidence>
<dbReference type="PROSITE" id="PS50887">
    <property type="entry name" value="GGDEF"/>
    <property type="match status" value="1"/>
</dbReference>
<dbReference type="Pfam" id="PF00563">
    <property type="entry name" value="EAL"/>
    <property type="match status" value="1"/>
</dbReference>
<evidence type="ECO:0000256" key="5">
    <source>
        <dbReference type="ARBA" id="ARBA00051114"/>
    </source>
</evidence>
<accession>A0A239HR11</accession>
<feature type="domain" description="PAS" evidence="7">
    <location>
        <begin position="709"/>
        <end position="776"/>
    </location>
</feature>
<evidence type="ECO:0000313" key="12">
    <source>
        <dbReference type="EMBL" id="SNS83787.1"/>
    </source>
</evidence>
<dbReference type="CDD" id="cd00130">
    <property type="entry name" value="PAS"/>
    <property type="match status" value="3"/>
</dbReference>
<dbReference type="FunFam" id="3.30.70.270:FF:000001">
    <property type="entry name" value="Diguanylate cyclase domain protein"/>
    <property type="match status" value="1"/>
</dbReference>
<dbReference type="InterPro" id="IPR000700">
    <property type="entry name" value="PAS-assoc_C"/>
</dbReference>
<keyword evidence="6" id="KW-1133">Transmembrane helix</keyword>
<keyword evidence="13" id="KW-1185">Reference proteome</keyword>
<dbReference type="EMBL" id="FZPC01000008">
    <property type="protein sequence ID" value="SNS83787.1"/>
    <property type="molecule type" value="Genomic_DNA"/>
</dbReference>
<dbReference type="InterPro" id="IPR000160">
    <property type="entry name" value="GGDEF_dom"/>
</dbReference>
<feature type="domain" description="PAC" evidence="8">
    <location>
        <begin position="916"/>
        <end position="970"/>
    </location>
</feature>
<dbReference type="GO" id="GO:0071732">
    <property type="term" value="P:cellular response to nitric oxide"/>
    <property type="evidence" value="ECO:0007669"/>
    <property type="project" value="UniProtKB-ARBA"/>
</dbReference>
<dbReference type="InterPro" id="IPR029787">
    <property type="entry name" value="Nucleotide_cyclase"/>
</dbReference>
<dbReference type="NCBIfam" id="TIGR00254">
    <property type="entry name" value="GGDEF"/>
    <property type="match status" value="1"/>
</dbReference>
<dbReference type="InterPro" id="IPR052155">
    <property type="entry name" value="Biofilm_reg_signaling"/>
</dbReference>
<evidence type="ECO:0000259" key="10">
    <source>
        <dbReference type="PROSITE" id="PS50887"/>
    </source>
</evidence>
<feature type="transmembrane region" description="Helical" evidence="6">
    <location>
        <begin position="17"/>
        <end position="37"/>
    </location>
</feature>
<feature type="domain" description="PAC" evidence="8">
    <location>
        <begin position="796"/>
        <end position="848"/>
    </location>
</feature>
<protein>
    <recommendedName>
        <fullName evidence="3">cyclic-guanylate-specific phosphodiesterase</fullName>
        <ecNumber evidence="3">3.1.4.52</ecNumber>
    </recommendedName>
</protein>
<dbReference type="InterPro" id="IPR000014">
    <property type="entry name" value="PAS"/>
</dbReference>
<dbReference type="EC" id="3.1.4.52" evidence="3"/>
<dbReference type="Proteomes" id="UP000198309">
    <property type="component" value="Unassembled WGS sequence"/>
</dbReference>
<feature type="domain" description="PAS" evidence="7">
    <location>
        <begin position="845"/>
        <end position="916"/>
    </location>
</feature>
<dbReference type="InterPro" id="IPR001633">
    <property type="entry name" value="EAL_dom"/>
</dbReference>
<feature type="domain" description="PAS" evidence="7">
    <location>
        <begin position="576"/>
        <end position="652"/>
    </location>
</feature>
<keyword evidence="4" id="KW-0973">c-di-GMP</keyword>
<feature type="domain" description="EAL" evidence="9">
    <location>
        <begin position="1148"/>
        <end position="1402"/>
    </location>
</feature>
<dbReference type="SMART" id="SM00091">
    <property type="entry name" value="PAS"/>
    <property type="match status" value="5"/>
</dbReference>
<dbReference type="SMART" id="SM00267">
    <property type="entry name" value="GGDEF"/>
    <property type="match status" value="1"/>
</dbReference>
<dbReference type="SUPFAM" id="SSF141868">
    <property type="entry name" value="EAL domain-like"/>
    <property type="match status" value="1"/>
</dbReference>
<reference evidence="11 14" key="1">
    <citation type="submission" date="2016-10" db="EMBL/GenBank/DDBJ databases">
        <authorList>
            <person name="de Groot N.N."/>
        </authorList>
    </citation>
    <scope>NUCLEOTIDE SEQUENCE [LARGE SCALE GENOMIC DNA]</scope>
    <source>
        <strain evidence="11 14">CCM 7361</strain>
    </source>
</reference>
<dbReference type="PROSITE" id="PS50883">
    <property type="entry name" value="EAL"/>
    <property type="match status" value="1"/>
</dbReference>
<evidence type="ECO:0000259" key="7">
    <source>
        <dbReference type="PROSITE" id="PS50112"/>
    </source>
</evidence>
<feature type="domain" description="PAC" evidence="8">
    <location>
        <begin position="655"/>
        <end position="708"/>
    </location>
</feature>